<keyword evidence="1" id="KW-1133">Transmembrane helix</keyword>
<gene>
    <name evidence="2" type="ORF">POVWA2_064750</name>
</gene>
<dbReference type="Proteomes" id="UP000078550">
    <property type="component" value="Unassembled WGS sequence"/>
</dbReference>
<evidence type="ECO:0000313" key="3">
    <source>
        <dbReference type="Proteomes" id="UP000078550"/>
    </source>
</evidence>
<name>A0A1A9ABJ9_PLAOA</name>
<evidence type="ECO:0000256" key="1">
    <source>
        <dbReference type="SAM" id="Phobius"/>
    </source>
</evidence>
<dbReference type="Pfam" id="PF05795">
    <property type="entry name" value="Plasmodium_Vir"/>
    <property type="match status" value="2"/>
</dbReference>
<sequence length="672" mass="80213">MSNDIVYNALESLNKETNFRDNSKLCKLYKQFSNVVIDAHKTYETCIKETTGKHNVNCKADEEIKQSLINNWEQVKGVINESNSCDYLLYWMFGKIEECKSNVHCMIWLYKKFQNFWESNYCCEKNEENKCKKTFVIEFDTKVLKNKRELYEFLEFYNNIENILNHEETKNKDTYCKYVKHMFDLYHSMNDMDKYVHEKYKKELELFQQSFQSPYRILKLKKVCNYPNLSAESQRGKNNAKLPSEATFERFIPGDDYLSKNGDSAPEEMNDILKTTTSYELYKEFNEEVTDKAITEDCEKFFKDKTSYQSESVKICKKIINNFRKIYNNETKIKVDNPCLHYKNWVYEELWKMITKESYNNSAGNIINKFVNLQNEKNFFNKESKNFCHYYFIFKDFTELNAKKEEKDLHDYFKYYHIIDEKISPDMNDKEKYKRYLDYIKTLYIRHKIGWKCCDTSYGVDPLCRHYFKCGEEYNPSDLLEILNGAKKEEIRKRYKSPPVVVFGNQELPEALKGKDVMRIQYGRCTEIYYPDDRGKIFGLRCDYKAQLPHYNNFVSALTDEKKKGNKEIITETEIKSSSTNDSARISNTEEIELSPSHFKIGTSVALGIGTVFIFFLYYRFTPFGSLFGKRGRGRNFEDDFNEEYMQEFPYDSEYEDINMRNRRIQIAYQGA</sequence>
<dbReference type="InterPro" id="IPR008780">
    <property type="entry name" value="Plasmodium_Vir"/>
</dbReference>
<reference evidence="3" key="1">
    <citation type="submission" date="2016-05" db="EMBL/GenBank/DDBJ databases">
        <authorList>
            <person name="Naeem Raeece"/>
        </authorList>
    </citation>
    <scope>NUCLEOTIDE SEQUENCE [LARGE SCALE GENOMIC DNA]</scope>
</reference>
<protein>
    <submittedName>
        <fullName evidence="2">PIR Superfamily Protein</fullName>
    </submittedName>
</protein>
<keyword evidence="1" id="KW-0472">Membrane</keyword>
<proteinExistence type="predicted"/>
<dbReference type="AlphaFoldDB" id="A0A1A9ABJ9"/>
<accession>A0A1A9ABJ9</accession>
<organism evidence="2 3">
    <name type="scientific">Plasmodium ovale wallikeri</name>
    <dbReference type="NCBI Taxonomy" id="864142"/>
    <lineage>
        <taxon>Eukaryota</taxon>
        <taxon>Sar</taxon>
        <taxon>Alveolata</taxon>
        <taxon>Apicomplexa</taxon>
        <taxon>Aconoidasida</taxon>
        <taxon>Haemosporida</taxon>
        <taxon>Plasmodiidae</taxon>
        <taxon>Plasmodium</taxon>
        <taxon>Plasmodium (Plasmodium)</taxon>
    </lineage>
</organism>
<feature type="transmembrane region" description="Helical" evidence="1">
    <location>
        <begin position="601"/>
        <end position="621"/>
    </location>
</feature>
<evidence type="ECO:0000313" key="2">
    <source>
        <dbReference type="EMBL" id="SBT53870.1"/>
    </source>
</evidence>
<keyword evidence="1" id="KW-0812">Transmembrane</keyword>
<dbReference type="EMBL" id="FLRE01000475">
    <property type="protein sequence ID" value="SBT53870.1"/>
    <property type="molecule type" value="Genomic_DNA"/>
</dbReference>